<evidence type="ECO:0000313" key="1">
    <source>
        <dbReference type="EMBL" id="TCS85801.1"/>
    </source>
</evidence>
<dbReference type="OrthoDB" id="2507344at2"/>
<evidence type="ECO:0000313" key="2">
    <source>
        <dbReference type="Proteomes" id="UP000294567"/>
    </source>
</evidence>
<dbReference type="RefSeq" id="WP_132029677.1">
    <property type="nucleotide sequence ID" value="NZ_CP068564.1"/>
</dbReference>
<name>A0A4R3KMY7_9FIRM</name>
<gene>
    <name evidence="1" type="ORF">EDD65_11817</name>
</gene>
<reference evidence="1 2" key="1">
    <citation type="submission" date="2019-03" db="EMBL/GenBank/DDBJ databases">
        <title>Genomic Encyclopedia of Type Strains, Phase IV (KMG-IV): sequencing the most valuable type-strain genomes for metagenomic binning, comparative biology and taxonomic classification.</title>
        <authorList>
            <person name="Goeker M."/>
        </authorList>
    </citation>
    <scope>NUCLEOTIDE SEQUENCE [LARGE SCALE GENOMIC DNA]</scope>
    <source>
        <strain evidence="1 2">DSM 26752</strain>
    </source>
</reference>
<protein>
    <submittedName>
        <fullName evidence="1">Uncharacterized protein</fullName>
    </submittedName>
</protein>
<dbReference type="Gene3D" id="2.60.120.380">
    <property type="match status" value="1"/>
</dbReference>
<accession>A0A4R3KMY7</accession>
<organism evidence="1 2">
    <name type="scientific">Keratinibaculum paraultunense</name>
    <dbReference type="NCBI Taxonomy" id="1278232"/>
    <lineage>
        <taxon>Bacteria</taxon>
        <taxon>Bacillati</taxon>
        <taxon>Bacillota</taxon>
        <taxon>Tissierellia</taxon>
        <taxon>Tissierellales</taxon>
        <taxon>Tepidimicrobiaceae</taxon>
        <taxon>Keratinibaculum</taxon>
    </lineage>
</organism>
<dbReference type="AlphaFoldDB" id="A0A4R3KMY7"/>
<dbReference type="Proteomes" id="UP000294567">
    <property type="component" value="Unassembled WGS sequence"/>
</dbReference>
<dbReference type="EMBL" id="SMAE01000018">
    <property type="protein sequence ID" value="TCS85801.1"/>
    <property type="molecule type" value="Genomic_DNA"/>
</dbReference>
<comment type="caution">
    <text evidence="1">The sequence shown here is derived from an EMBL/GenBank/DDBJ whole genome shotgun (WGS) entry which is preliminary data.</text>
</comment>
<sequence length="472" mass="53291">MFSVKSKMKIIITISILLLVFPFPSSIFAQKLDLDNKSQGVDAIPNLKEMPTNKVKSLEKNNNPKIENQEYIENKFKINKLKQKNELTLSQTTETRNSNNGSYGYVTDYLTEEGQEKYIYPIAVEPGEVLHAQLDLPNSNELDYDLYLFEVNPDTLDMTLVDLSQNRTFLNGIEGTAPESVGILNKENTIKEYAVFVVSEVGSSITQPFTLHIGINTNTDNFEADENINWAVNFTLMPVGTTVIDMRSMDTLVDNDWYKFTIPNSKNYDTMNFTLDEDSKNANYKIELYQLEDSQLKKVNISSNGKAEIDSGQYYIRVTSIESTNLSGSTYSLSILPDYQADEIYITGFEGGGYATYQFGKYYRVNGNSTLTINGIAGYNGYVLPDADVSVTVINEHWNPEDLRFRTATTQSDSKGNFTVDIQTSHSTASYSYFISGAISFTHYFDYGYVRVNSGTAVDIQPIYFFAYSIRN</sequence>
<proteinExistence type="predicted"/>
<keyword evidence="2" id="KW-1185">Reference proteome</keyword>